<dbReference type="Proteomes" id="UP001057402">
    <property type="component" value="Chromosome 6"/>
</dbReference>
<dbReference type="EMBL" id="CM042885">
    <property type="protein sequence ID" value="KAI4364687.1"/>
    <property type="molecule type" value="Genomic_DNA"/>
</dbReference>
<comment type="caution">
    <text evidence="1">The sequence shown here is derived from an EMBL/GenBank/DDBJ whole genome shotgun (WGS) entry which is preliminary data.</text>
</comment>
<protein>
    <submittedName>
        <fullName evidence="1">Uncharacterized protein</fullName>
    </submittedName>
</protein>
<accession>A0ACB9QGW8</accession>
<reference evidence="2" key="1">
    <citation type="journal article" date="2023" name="Front. Plant Sci.">
        <title>Chromosomal-level genome assembly of Melastoma candidum provides insights into trichome evolution.</title>
        <authorList>
            <person name="Zhong Y."/>
            <person name="Wu W."/>
            <person name="Sun C."/>
            <person name="Zou P."/>
            <person name="Liu Y."/>
            <person name="Dai S."/>
            <person name="Zhou R."/>
        </authorList>
    </citation>
    <scope>NUCLEOTIDE SEQUENCE [LARGE SCALE GENOMIC DNA]</scope>
</reference>
<organism evidence="1 2">
    <name type="scientific">Melastoma candidum</name>
    <dbReference type="NCBI Taxonomy" id="119954"/>
    <lineage>
        <taxon>Eukaryota</taxon>
        <taxon>Viridiplantae</taxon>
        <taxon>Streptophyta</taxon>
        <taxon>Embryophyta</taxon>
        <taxon>Tracheophyta</taxon>
        <taxon>Spermatophyta</taxon>
        <taxon>Magnoliopsida</taxon>
        <taxon>eudicotyledons</taxon>
        <taxon>Gunneridae</taxon>
        <taxon>Pentapetalae</taxon>
        <taxon>rosids</taxon>
        <taxon>malvids</taxon>
        <taxon>Myrtales</taxon>
        <taxon>Melastomataceae</taxon>
        <taxon>Melastomatoideae</taxon>
        <taxon>Melastomateae</taxon>
        <taxon>Melastoma</taxon>
    </lineage>
</organism>
<evidence type="ECO:0000313" key="2">
    <source>
        <dbReference type="Proteomes" id="UP001057402"/>
    </source>
</evidence>
<keyword evidence="2" id="KW-1185">Reference proteome</keyword>
<proteinExistence type="predicted"/>
<gene>
    <name evidence="1" type="ORF">MLD38_020744</name>
</gene>
<name>A0ACB9QGW8_9MYRT</name>
<sequence>MGSKAEEAQELARKMSMSMPRTPGRKLLEVPSSPATSGTQTPPFHPPASVPFRWEQEPGKPRPCSALVFMPRDPPVEYLGLPPGLSAPPTTTLPLLLQPPRLQAPSFRMGGVDPVHKKRWRRGPAWFGSWTKWGVNEEAEVIGSRSYVFPSVDWGFEGEENGGRRTRSRIGSGCSFHIMPPPTSHLWRSIHKGLKGAIPWRRRSPKKNTGS</sequence>
<evidence type="ECO:0000313" key="1">
    <source>
        <dbReference type="EMBL" id="KAI4364687.1"/>
    </source>
</evidence>